<dbReference type="GO" id="GO:0030170">
    <property type="term" value="F:pyridoxal phosphate binding"/>
    <property type="evidence" value="ECO:0007669"/>
    <property type="project" value="TreeGrafter"/>
</dbReference>
<reference evidence="2" key="1">
    <citation type="journal article" date="2014" name="Nat. Commun.">
        <title>Genomic adaptations of the halophilic Dead Sea filamentous fungus Eurotium rubrum.</title>
        <authorList>
            <person name="Kis-Papo T."/>
            <person name="Weig A.R."/>
            <person name="Riley R."/>
            <person name="Persoh D."/>
            <person name="Salamov A."/>
            <person name="Sun H."/>
            <person name="Lipzen A."/>
            <person name="Wasser S.P."/>
            <person name="Rambold G."/>
            <person name="Grigoriev I.V."/>
            <person name="Nevo E."/>
        </authorList>
    </citation>
    <scope>NUCLEOTIDE SEQUENCE [LARGE SCALE GENOMIC DNA]</scope>
    <source>
        <strain evidence="2">CBS 135680</strain>
    </source>
</reference>
<sequence length="378" mass="42062">MIPNNVPPVAGKELEYIAQLVNGGTLSDGGGRFSQQCQSWLEERLGCPRAFLTPSCTAALELAALVLEIQPGDEVIVPSYTYISTANAFLLRGASLVYVDVEPETMNIDASKVREAISPKTRAVVPVHYAGIPCDMEAIMEAIGDRKDIYVVEDAAQGLFSSYKDGRALGSIGHIGCISFHATKNVTSGGAGGAIIINDRKFIERTETIRDKGTNRPQFLRGETDHYIWQRAGASHVLSEMQAAYLWAQLEAADQIQAQRLKLWEFYRQNLAGLRTKGIGIPLECTRGQHNAHIFFIKLRDEKERRQFTLAMRDKGISVLAHYGPLHRTPPGLQGRHVLHPQDYASQESTRLVRLPLYYAMTIDEAKYVVDQVQNFFE</sequence>
<dbReference type="InterPro" id="IPR000653">
    <property type="entry name" value="DegT/StrS_aminotransferase"/>
</dbReference>
<dbReference type="FunFam" id="3.40.640.10:FF:000037">
    <property type="entry name" value="dTDP-4-amino-4,6-dideoxygalactose transaminase"/>
    <property type="match status" value="1"/>
</dbReference>
<dbReference type="PANTHER" id="PTHR30244:SF34">
    <property type="entry name" value="DTDP-4-AMINO-4,6-DIDEOXYGALACTOSE TRANSAMINASE"/>
    <property type="match status" value="1"/>
</dbReference>
<dbReference type="GO" id="GO:0019180">
    <property type="term" value="F:dTDP-4-amino-4,6-dideoxygalactose transaminase activity"/>
    <property type="evidence" value="ECO:0007669"/>
    <property type="project" value="TreeGrafter"/>
</dbReference>
<dbReference type="Gene3D" id="3.40.640.10">
    <property type="entry name" value="Type I PLP-dependent aspartate aminotransferase-like (Major domain)"/>
    <property type="match status" value="1"/>
</dbReference>
<dbReference type="InterPro" id="IPR015421">
    <property type="entry name" value="PyrdxlP-dep_Trfase_major"/>
</dbReference>
<dbReference type="PIRSF" id="PIRSF000390">
    <property type="entry name" value="PLP_StrS"/>
    <property type="match status" value="1"/>
</dbReference>
<dbReference type="SUPFAM" id="SSF53383">
    <property type="entry name" value="PLP-dependent transferases"/>
    <property type="match status" value="1"/>
</dbReference>
<evidence type="ECO:0000313" key="2">
    <source>
        <dbReference type="Proteomes" id="UP000019804"/>
    </source>
</evidence>
<dbReference type="GeneID" id="63700135"/>
<dbReference type="HOGENOM" id="CLU_033332_0_2_1"/>
<dbReference type="GO" id="GO:0000271">
    <property type="term" value="P:polysaccharide biosynthetic process"/>
    <property type="evidence" value="ECO:0007669"/>
    <property type="project" value="TreeGrafter"/>
</dbReference>
<dbReference type="PANTHER" id="PTHR30244">
    <property type="entry name" value="TRANSAMINASE"/>
    <property type="match status" value="1"/>
</dbReference>
<dbReference type="Proteomes" id="UP000019804">
    <property type="component" value="Unassembled WGS sequence"/>
</dbReference>
<dbReference type="Pfam" id="PF01041">
    <property type="entry name" value="DegT_DnrJ_EryC1"/>
    <property type="match status" value="1"/>
</dbReference>
<dbReference type="InterPro" id="IPR015422">
    <property type="entry name" value="PyrdxlP-dep_Trfase_small"/>
</dbReference>
<dbReference type="InterPro" id="IPR015424">
    <property type="entry name" value="PyrdxlP-dep_Trfase"/>
</dbReference>
<protein>
    <submittedName>
        <fullName evidence="1">Lipopolysaccharide biosynthesis protein rffA</fullName>
    </submittedName>
</protein>
<evidence type="ECO:0000313" key="1">
    <source>
        <dbReference type="EMBL" id="EYE91261.1"/>
    </source>
</evidence>
<dbReference type="Gene3D" id="3.90.1150.10">
    <property type="entry name" value="Aspartate Aminotransferase, domain 1"/>
    <property type="match status" value="1"/>
</dbReference>
<dbReference type="STRING" id="1388766.A0A017S340"/>
<accession>A0A017S340</accession>
<dbReference type="NCBIfam" id="TIGR02379">
    <property type="entry name" value="ECA_wecE"/>
    <property type="match status" value="1"/>
</dbReference>
<dbReference type="InterPro" id="IPR012749">
    <property type="entry name" value="WecE-like"/>
</dbReference>
<dbReference type="EMBL" id="KK088446">
    <property type="protein sequence ID" value="EYE91261.1"/>
    <property type="molecule type" value="Genomic_DNA"/>
</dbReference>
<gene>
    <name evidence="1" type="ORF">EURHEDRAFT_465266</name>
</gene>
<dbReference type="RefSeq" id="XP_040634951.1">
    <property type="nucleotide sequence ID" value="XM_040785011.1"/>
</dbReference>
<dbReference type="AlphaFoldDB" id="A0A017S340"/>
<keyword evidence="2" id="KW-1185">Reference proteome</keyword>
<dbReference type="NCBIfam" id="NF008687">
    <property type="entry name" value="PRK11706.1"/>
    <property type="match status" value="1"/>
</dbReference>
<organism evidence="1 2">
    <name type="scientific">Aspergillus ruber (strain CBS 135680)</name>
    <dbReference type="NCBI Taxonomy" id="1388766"/>
    <lineage>
        <taxon>Eukaryota</taxon>
        <taxon>Fungi</taxon>
        <taxon>Dikarya</taxon>
        <taxon>Ascomycota</taxon>
        <taxon>Pezizomycotina</taxon>
        <taxon>Eurotiomycetes</taxon>
        <taxon>Eurotiomycetidae</taxon>
        <taxon>Eurotiales</taxon>
        <taxon>Aspergillaceae</taxon>
        <taxon>Aspergillus</taxon>
        <taxon>Aspergillus subgen. Aspergillus</taxon>
    </lineage>
</organism>
<dbReference type="OrthoDB" id="416253at2759"/>
<dbReference type="CDD" id="cd00616">
    <property type="entry name" value="AHBA_syn"/>
    <property type="match status" value="1"/>
</dbReference>
<name>A0A017S340_ASPRC</name>
<proteinExistence type="predicted"/>